<dbReference type="Gramene" id="OB10G13920.1">
    <property type="protein sequence ID" value="OB10G13920.1"/>
    <property type="gene ID" value="OB10G13920"/>
</dbReference>
<dbReference type="AlphaFoldDB" id="J3N1J4"/>
<reference evidence="1" key="2">
    <citation type="submission" date="2013-04" db="UniProtKB">
        <authorList>
            <consortium name="EnsemblPlants"/>
        </authorList>
    </citation>
    <scope>IDENTIFICATION</scope>
</reference>
<organism evidence="1">
    <name type="scientific">Oryza brachyantha</name>
    <name type="common">malo sina</name>
    <dbReference type="NCBI Taxonomy" id="4533"/>
    <lineage>
        <taxon>Eukaryota</taxon>
        <taxon>Viridiplantae</taxon>
        <taxon>Streptophyta</taxon>
        <taxon>Embryophyta</taxon>
        <taxon>Tracheophyta</taxon>
        <taxon>Spermatophyta</taxon>
        <taxon>Magnoliopsida</taxon>
        <taxon>Liliopsida</taxon>
        <taxon>Poales</taxon>
        <taxon>Poaceae</taxon>
        <taxon>BOP clade</taxon>
        <taxon>Oryzoideae</taxon>
        <taxon>Oryzeae</taxon>
        <taxon>Oryzinae</taxon>
        <taxon>Oryza</taxon>
    </lineage>
</organism>
<keyword evidence="2" id="KW-1185">Reference proteome</keyword>
<dbReference type="Proteomes" id="UP000006038">
    <property type="component" value="Chromosome 10"/>
</dbReference>
<evidence type="ECO:0000313" key="1">
    <source>
        <dbReference type="EnsemblPlants" id="OB10G13920.1"/>
    </source>
</evidence>
<reference evidence="1" key="1">
    <citation type="journal article" date="2013" name="Nat. Commun.">
        <title>Whole-genome sequencing of Oryza brachyantha reveals mechanisms underlying Oryza genome evolution.</title>
        <authorList>
            <person name="Chen J."/>
            <person name="Huang Q."/>
            <person name="Gao D."/>
            <person name="Wang J."/>
            <person name="Lang Y."/>
            <person name="Liu T."/>
            <person name="Li B."/>
            <person name="Bai Z."/>
            <person name="Luis Goicoechea J."/>
            <person name="Liang C."/>
            <person name="Chen C."/>
            <person name="Zhang W."/>
            <person name="Sun S."/>
            <person name="Liao Y."/>
            <person name="Zhang X."/>
            <person name="Yang L."/>
            <person name="Song C."/>
            <person name="Wang M."/>
            <person name="Shi J."/>
            <person name="Liu G."/>
            <person name="Liu J."/>
            <person name="Zhou H."/>
            <person name="Zhou W."/>
            <person name="Yu Q."/>
            <person name="An N."/>
            <person name="Chen Y."/>
            <person name="Cai Q."/>
            <person name="Wang B."/>
            <person name="Liu B."/>
            <person name="Min J."/>
            <person name="Huang Y."/>
            <person name="Wu H."/>
            <person name="Li Z."/>
            <person name="Zhang Y."/>
            <person name="Yin Y."/>
            <person name="Song W."/>
            <person name="Jiang J."/>
            <person name="Jackson S.A."/>
            <person name="Wing R.A."/>
            <person name="Wang J."/>
            <person name="Chen M."/>
        </authorList>
    </citation>
    <scope>NUCLEOTIDE SEQUENCE [LARGE SCALE GENOMIC DNA]</scope>
    <source>
        <strain evidence="1">cv. IRGC 101232</strain>
    </source>
</reference>
<sequence length="65" mass="6670">MVKPTAKSPALIAKSVKSPIVGGVAIDASSPDILHPPVLIGSAVRPALSWIIGLQIAGTKLWCLD</sequence>
<name>J3N1J4_ORYBR</name>
<proteinExistence type="predicted"/>
<accession>J3N1J4</accession>
<dbReference type="HOGENOM" id="CLU_2853311_0_0_1"/>
<protein>
    <submittedName>
        <fullName evidence="1">Uncharacterized protein</fullName>
    </submittedName>
</protein>
<dbReference type="EnsemblPlants" id="OB10G13920.1">
    <property type="protein sequence ID" value="OB10G13920.1"/>
    <property type="gene ID" value="OB10G13920"/>
</dbReference>
<evidence type="ECO:0000313" key="2">
    <source>
        <dbReference type="Proteomes" id="UP000006038"/>
    </source>
</evidence>